<dbReference type="Gene3D" id="1.20.200.10">
    <property type="entry name" value="Fumarase/aspartase (Central domain)"/>
    <property type="match status" value="1"/>
</dbReference>
<evidence type="ECO:0000259" key="5">
    <source>
        <dbReference type="Pfam" id="PF00206"/>
    </source>
</evidence>
<dbReference type="InterPro" id="IPR000362">
    <property type="entry name" value="Fumarate_lyase_fam"/>
</dbReference>
<proteinExistence type="predicted"/>
<evidence type="ECO:0000313" key="6">
    <source>
        <dbReference type="EMBL" id="AIS85360.1"/>
    </source>
</evidence>
<dbReference type="Pfam" id="PF00206">
    <property type="entry name" value="Lyase_1"/>
    <property type="match status" value="1"/>
</dbReference>
<name>A0A097CRU9_9ACTN</name>
<protein>
    <recommendedName>
        <fullName evidence="2">argininosuccinate lyase</fullName>
        <ecNumber evidence="2">4.3.2.1</ecNumber>
    </recommendedName>
</protein>
<dbReference type="SUPFAM" id="SSF48557">
    <property type="entry name" value="L-aspartase-like"/>
    <property type="match status" value="1"/>
</dbReference>
<accession>A0A097CRU9</accession>
<dbReference type="GO" id="GO:0005829">
    <property type="term" value="C:cytosol"/>
    <property type="evidence" value="ECO:0007669"/>
    <property type="project" value="TreeGrafter"/>
</dbReference>
<reference evidence="6" key="1">
    <citation type="journal article" date="2016" name="Appl. Microbiol. Biotechnol.">
        <title>Anti-MRSA and anti-TB metabolites from marine-derived Verrucosispora sp. MS100047.</title>
        <authorList>
            <person name="Huang P."/>
            <person name="Xie F."/>
            <person name="Ren B."/>
            <person name="Wang Q."/>
            <person name="Wang J."/>
            <person name="Wang Q."/>
            <person name="Abdel-Mageed W.M."/>
            <person name="Liu M."/>
            <person name="Han J."/>
            <person name="Oyeleye A."/>
            <person name="Shen J."/>
            <person name="Song F."/>
            <person name="Dai H."/>
            <person name="Liu X."/>
            <person name="Zhang L."/>
        </authorList>
    </citation>
    <scope>NUCLEOTIDE SEQUENCE</scope>
    <source>
        <strain evidence="6">MS100047</strain>
    </source>
</reference>
<comment type="pathway">
    <text evidence="1">Amino-acid biosynthesis; L-arginine biosynthesis; L-arginine from L-ornithine and carbamoyl phosphate: step 3/3.</text>
</comment>
<gene>
    <name evidence="6" type="ORF">VASRM7_122</name>
</gene>
<dbReference type="InterPro" id="IPR008948">
    <property type="entry name" value="L-Aspartase-like"/>
</dbReference>
<dbReference type="EMBL" id="KF826639">
    <property type="protein sequence ID" value="AIS85360.1"/>
    <property type="molecule type" value="Genomic_DNA"/>
</dbReference>
<dbReference type="InterPro" id="IPR022761">
    <property type="entry name" value="Fumarate_lyase_N"/>
</dbReference>
<feature type="domain" description="Fumarate lyase N-terminal" evidence="5">
    <location>
        <begin position="95"/>
        <end position="304"/>
    </location>
</feature>
<sequence length="511" mass="55014">MNGQPVVEPTAMPLTGRLGRAPSAVLHEHVLAPQFQFEADHLLGWYRVVERVLLAEYTRMGLVTEPEAAAIAALLDTATADRITADPAANLSDICLALERHVLAGLATVPSAWHVDRSRNDIQATAQLLYARSELLDIAEALVEVTRVVRRRAAAVTHLPMPGYTHLQAAQVSTPGFFLSALVEHCLRTLRRLLATYDEINLSPLGAGALTGQELPWDRDRMALLLGCAGPYPHALTAVASRAWALEIAGELSHFGVGTSRFVTDLMAWASSAYGFVELPDELAGISAAMPQKKNYPVLERIRGRTAHLTSLALDLATAQRATPYSNMVEVSKEGGAHLHDLFRSARGVLALLRTVLENLDWRPEAMRAACDREFLGGFTLANRLTLDEKVPWRTAQVIVGRYVRAKLAAGDPLDRPDASLLGGLAEAAGYRLTDPAARLRGLDSEGQLAAKCSAGSARPDHVRDLLDRQGVALDALAGQLGRRRATVEAALREVHGLFAVGSPTGARGPA</sequence>
<keyword evidence="4 6" id="KW-0456">Lyase</keyword>
<dbReference type="AlphaFoldDB" id="A0A097CRU9"/>
<organism evidence="6">
    <name type="scientific">Verrucosispora sp. MS100047</name>
    <dbReference type="NCBI Taxonomy" id="1410949"/>
    <lineage>
        <taxon>Bacteria</taxon>
        <taxon>Bacillati</taxon>
        <taxon>Actinomycetota</taxon>
        <taxon>Actinomycetes</taxon>
        <taxon>Micromonosporales</taxon>
        <taxon>Micromonosporaceae</taxon>
        <taxon>Micromonospora</taxon>
    </lineage>
</organism>
<dbReference type="PRINTS" id="PR00145">
    <property type="entry name" value="ARGSUCLYASE"/>
</dbReference>
<dbReference type="Gene3D" id="1.10.275.10">
    <property type="entry name" value="Fumarase/aspartase (N-terminal domain)"/>
    <property type="match status" value="1"/>
</dbReference>
<evidence type="ECO:0000256" key="3">
    <source>
        <dbReference type="ARBA" id="ARBA00022571"/>
    </source>
</evidence>
<dbReference type="PANTHER" id="PTHR43814:SF1">
    <property type="entry name" value="ARGININOSUCCINATE LYASE"/>
    <property type="match status" value="1"/>
</dbReference>
<dbReference type="PRINTS" id="PR00149">
    <property type="entry name" value="FUMRATELYASE"/>
</dbReference>
<dbReference type="UniPathway" id="UPA00068">
    <property type="reaction ID" value="UER00114"/>
</dbReference>
<dbReference type="InterPro" id="IPR024083">
    <property type="entry name" value="Fumarase/histidase_N"/>
</dbReference>
<dbReference type="GO" id="GO:0004056">
    <property type="term" value="F:argininosuccinate lyase activity"/>
    <property type="evidence" value="ECO:0007669"/>
    <property type="project" value="UniProtKB-EC"/>
</dbReference>
<dbReference type="EC" id="4.3.2.1" evidence="2"/>
<dbReference type="Gene3D" id="1.10.40.30">
    <property type="entry name" value="Fumarase/aspartase (C-terminal domain)"/>
    <property type="match status" value="1"/>
</dbReference>
<keyword evidence="3" id="KW-0028">Amino-acid biosynthesis</keyword>
<dbReference type="PANTHER" id="PTHR43814">
    <property type="entry name" value="ARGININOSUCCINATE LYASE"/>
    <property type="match status" value="1"/>
</dbReference>
<evidence type="ECO:0000256" key="2">
    <source>
        <dbReference type="ARBA" id="ARBA00012338"/>
    </source>
</evidence>
<evidence type="ECO:0000256" key="4">
    <source>
        <dbReference type="ARBA" id="ARBA00023239"/>
    </source>
</evidence>
<dbReference type="InterPro" id="IPR009049">
    <property type="entry name" value="Argininosuccinate_lyase"/>
</dbReference>
<keyword evidence="3" id="KW-0055">Arginine biosynthesis</keyword>
<dbReference type="GO" id="GO:0042450">
    <property type="term" value="P:L-arginine biosynthetic process via ornithine"/>
    <property type="evidence" value="ECO:0007669"/>
    <property type="project" value="InterPro"/>
</dbReference>
<evidence type="ECO:0000256" key="1">
    <source>
        <dbReference type="ARBA" id="ARBA00004941"/>
    </source>
</evidence>